<dbReference type="PANTHER" id="PTHR30432:SF1">
    <property type="entry name" value="DNA-BINDING TRANSCRIPTIONAL DUAL REGULATOR MODE"/>
    <property type="match status" value="1"/>
</dbReference>
<dbReference type="Gene3D" id="1.10.10.10">
    <property type="entry name" value="Winged helix-like DNA-binding domain superfamily/Winged helix DNA-binding domain"/>
    <property type="match status" value="1"/>
</dbReference>
<feature type="domain" description="HTH lysR-type" evidence="1">
    <location>
        <begin position="23"/>
        <end position="83"/>
    </location>
</feature>
<proteinExistence type="predicted"/>
<dbReference type="eggNOG" id="arCOG00223">
    <property type="taxonomic scope" value="Archaea"/>
</dbReference>
<accession>F2KQL4</accession>
<dbReference type="Pfam" id="PF00126">
    <property type="entry name" value="HTH_1"/>
    <property type="match status" value="1"/>
</dbReference>
<evidence type="ECO:0000259" key="1">
    <source>
        <dbReference type="Pfam" id="PF00126"/>
    </source>
</evidence>
<keyword evidence="3" id="KW-1185">Reference proteome</keyword>
<dbReference type="Proteomes" id="UP000008136">
    <property type="component" value="Chromosome"/>
</dbReference>
<dbReference type="KEGG" id="ave:Arcve_1750"/>
<dbReference type="EMBL" id="CP002588">
    <property type="protein sequence ID" value="AEA47747.1"/>
    <property type="molecule type" value="Genomic_DNA"/>
</dbReference>
<dbReference type="InterPro" id="IPR036390">
    <property type="entry name" value="WH_DNA-bd_sf"/>
</dbReference>
<dbReference type="GeneID" id="10394879"/>
<dbReference type="InterPro" id="IPR036388">
    <property type="entry name" value="WH-like_DNA-bd_sf"/>
</dbReference>
<name>F2KQL4_ARCVS</name>
<evidence type="ECO:0000313" key="3">
    <source>
        <dbReference type="Proteomes" id="UP000008136"/>
    </source>
</evidence>
<dbReference type="STRING" id="693661.Arcve_1750"/>
<dbReference type="InterPro" id="IPR051815">
    <property type="entry name" value="Molybdate_resp_trans_reg"/>
</dbReference>
<gene>
    <name evidence="2" type="ordered locus">Arcve_1750</name>
</gene>
<reference evidence="2 3" key="1">
    <citation type="submission" date="2011-03" db="EMBL/GenBank/DDBJ databases">
        <title>The complete genome of Archaeoglobus veneficus SNP6.</title>
        <authorList>
            <consortium name="US DOE Joint Genome Institute (JGI-PGF)"/>
            <person name="Lucas S."/>
            <person name="Copeland A."/>
            <person name="Lapidus A."/>
            <person name="Bruce D."/>
            <person name="Goodwin L."/>
            <person name="Pitluck S."/>
            <person name="Kyrpides N."/>
            <person name="Mavromatis K."/>
            <person name="Pagani I."/>
            <person name="Ivanova N."/>
            <person name="Mikhailova N."/>
            <person name="Lu M."/>
            <person name="Detter J.C."/>
            <person name="Tapia R."/>
            <person name="Han C."/>
            <person name="Land M."/>
            <person name="Hauser L."/>
            <person name="Markowitz V."/>
            <person name="Cheng J.-F."/>
            <person name="Hugenholtz P."/>
            <person name="Woyke T."/>
            <person name="Wu D."/>
            <person name="Spring S."/>
            <person name="Brambilla E."/>
            <person name="Klenk H.-P."/>
            <person name="Eisen J.A."/>
        </authorList>
    </citation>
    <scope>NUCLEOTIDE SEQUENCE [LARGE SCALE GENOMIC DNA]</scope>
    <source>
        <strain>SNP6</strain>
    </source>
</reference>
<dbReference type="AlphaFoldDB" id="F2KQL4"/>
<dbReference type="GO" id="GO:0003700">
    <property type="term" value="F:DNA-binding transcription factor activity"/>
    <property type="evidence" value="ECO:0007669"/>
    <property type="project" value="InterPro"/>
</dbReference>
<organism evidence="2 3">
    <name type="scientific">Archaeoglobus veneficus (strain DSM 11195 / SNP6)</name>
    <dbReference type="NCBI Taxonomy" id="693661"/>
    <lineage>
        <taxon>Archaea</taxon>
        <taxon>Methanobacteriati</taxon>
        <taxon>Methanobacteriota</taxon>
        <taxon>Archaeoglobi</taxon>
        <taxon>Archaeoglobales</taxon>
        <taxon>Archaeoglobaceae</taxon>
        <taxon>Archaeoglobus</taxon>
    </lineage>
</organism>
<protein>
    <submittedName>
        <fullName evidence="2">Putative transcriptional regulator, ModE family</fullName>
    </submittedName>
</protein>
<dbReference type="RefSeq" id="WP_013684403.1">
    <property type="nucleotide sequence ID" value="NC_015320.1"/>
</dbReference>
<sequence length="139" mass="15817">MELKWRIWFEKDGKHVMGKGGAEILRAIKEHGSLAKAAKALGMSYRFAWKYVTKMEKTLGEKIVERERGGREGGGAKLTKLGEEILRMYEEAERLFSARSGGVETLGRVEIRDGERVIVLKLPDIEAEEGDEVRLRVWL</sequence>
<dbReference type="InterPro" id="IPR000847">
    <property type="entry name" value="LysR_HTH_N"/>
</dbReference>
<dbReference type="SUPFAM" id="SSF46785">
    <property type="entry name" value="Winged helix' DNA-binding domain"/>
    <property type="match status" value="1"/>
</dbReference>
<dbReference type="HOGENOM" id="CLU_125440_2_1_2"/>
<dbReference type="PANTHER" id="PTHR30432">
    <property type="entry name" value="TRANSCRIPTIONAL REGULATOR MODE"/>
    <property type="match status" value="1"/>
</dbReference>
<evidence type="ECO:0000313" key="2">
    <source>
        <dbReference type="EMBL" id="AEA47747.1"/>
    </source>
</evidence>